<reference evidence="3" key="1">
    <citation type="journal article" date="2019" name="Int. J. Syst. Evol. Microbiol.">
        <title>The Global Catalogue of Microorganisms (GCM) 10K type strain sequencing project: providing services to taxonomists for standard genome sequencing and annotation.</title>
        <authorList>
            <consortium name="The Broad Institute Genomics Platform"/>
            <consortium name="The Broad Institute Genome Sequencing Center for Infectious Disease"/>
            <person name="Wu L."/>
            <person name="Ma J."/>
        </authorList>
    </citation>
    <scope>NUCLEOTIDE SEQUENCE [LARGE SCALE GENOMIC DNA]</scope>
    <source>
        <strain evidence="3">JCM 9091</strain>
    </source>
</reference>
<organism evidence="2 3">
    <name type="scientific">Streptomyces glomeratus</name>
    <dbReference type="NCBI Taxonomy" id="284452"/>
    <lineage>
        <taxon>Bacteria</taxon>
        <taxon>Bacillati</taxon>
        <taxon>Actinomycetota</taxon>
        <taxon>Actinomycetes</taxon>
        <taxon>Kitasatosporales</taxon>
        <taxon>Streptomycetaceae</taxon>
        <taxon>Streptomyces</taxon>
    </lineage>
</organism>
<evidence type="ECO:0008006" key="4">
    <source>
        <dbReference type="Google" id="ProtNLM"/>
    </source>
</evidence>
<dbReference type="Proteomes" id="UP001501532">
    <property type="component" value="Unassembled WGS sequence"/>
</dbReference>
<accession>A0ABP6LWZ5</accession>
<evidence type="ECO:0000313" key="2">
    <source>
        <dbReference type="EMBL" id="GAA3065107.1"/>
    </source>
</evidence>
<gene>
    <name evidence="2" type="ORF">GCM10010448_55450</name>
</gene>
<feature type="compositionally biased region" description="Gly residues" evidence="1">
    <location>
        <begin position="94"/>
        <end position="108"/>
    </location>
</feature>
<protein>
    <recommendedName>
        <fullName evidence="4">Secreted protein</fullName>
    </recommendedName>
</protein>
<proteinExistence type="predicted"/>
<keyword evidence="3" id="KW-1185">Reference proteome</keyword>
<name>A0ABP6LWZ5_9ACTN</name>
<feature type="compositionally biased region" description="Pro residues" evidence="1">
    <location>
        <begin position="180"/>
        <end position="195"/>
    </location>
</feature>
<evidence type="ECO:0000256" key="1">
    <source>
        <dbReference type="SAM" id="MobiDB-lite"/>
    </source>
</evidence>
<sequence>MQPVTCAAVATVVRTTATTATADVTIDPRMATETIVTIVTGVIATPPTTTLHQLHDDLHEFRRLEGLGEKRVHTDVETTLDLVLGTGADDGEGQTTGPGVGTQQGGGPQPVEPRHDDIQSDDIGPHLMDDVQTLGTVGRGHDLETLQLEVDPDQLPDDLVVVHNKNPAGRPWHNSRVGPPTRPRPAFPHFHPPAGDPSTTVPPEGNRS</sequence>
<comment type="caution">
    <text evidence="2">The sequence shown here is derived from an EMBL/GenBank/DDBJ whole genome shotgun (WGS) entry which is preliminary data.</text>
</comment>
<evidence type="ECO:0000313" key="3">
    <source>
        <dbReference type="Proteomes" id="UP001501532"/>
    </source>
</evidence>
<dbReference type="EMBL" id="BAAAUF010000054">
    <property type="protein sequence ID" value="GAA3065107.1"/>
    <property type="molecule type" value="Genomic_DNA"/>
</dbReference>
<feature type="region of interest" description="Disordered" evidence="1">
    <location>
        <begin position="85"/>
        <end position="115"/>
    </location>
</feature>
<feature type="region of interest" description="Disordered" evidence="1">
    <location>
        <begin position="163"/>
        <end position="208"/>
    </location>
</feature>